<evidence type="ECO:0000256" key="6">
    <source>
        <dbReference type="SAM" id="MobiDB-lite"/>
    </source>
</evidence>
<feature type="transmembrane region" description="Helical" evidence="7">
    <location>
        <begin position="6"/>
        <end position="38"/>
    </location>
</feature>
<evidence type="ECO:0000256" key="1">
    <source>
        <dbReference type="ARBA" id="ARBA00004141"/>
    </source>
</evidence>
<feature type="transmembrane region" description="Helical" evidence="7">
    <location>
        <begin position="59"/>
        <end position="82"/>
    </location>
</feature>
<dbReference type="GO" id="GO:0016020">
    <property type="term" value="C:membrane"/>
    <property type="evidence" value="ECO:0007669"/>
    <property type="project" value="UniProtKB-SubCell"/>
</dbReference>
<organism evidence="8 9">
    <name type="scientific">Halolamina litorea</name>
    <dbReference type="NCBI Taxonomy" id="1515593"/>
    <lineage>
        <taxon>Archaea</taxon>
        <taxon>Methanobacteriati</taxon>
        <taxon>Methanobacteriota</taxon>
        <taxon>Stenosarchaea group</taxon>
        <taxon>Halobacteria</taxon>
        <taxon>Halobacteriales</taxon>
        <taxon>Haloferacaceae</taxon>
    </lineage>
</organism>
<evidence type="ECO:0000256" key="7">
    <source>
        <dbReference type="SAM" id="Phobius"/>
    </source>
</evidence>
<dbReference type="PANTHER" id="PTHR21716">
    <property type="entry name" value="TRANSMEMBRANE PROTEIN"/>
    <property type="match status" value="1"/>
</dbReference>
<name>A0ABD6BM74_9EURY</name>
<feature type="transmembrane region" description="Helical" evidence="7">
    <location>
        <begin position="272"/>
        <end position="290"/>
    </location>
</feature>
<gene>
    <name evidence="8" type="ORF">ACFSAU_01825</name>
</gene>
<keyword evidence="5 7" id="KW-0472">Membrane</keyword>
<dbReference type="RefSeq" id="WP_267645489.1">
    <property type="nucleotide sequence ID" value="NZ_JANHGR010000001.1"/>
</dbReference>
<feature type="transmembrane region" description="Helical" evidence="7">
    <location>
        <begin position="140"/>
        <end position="163"/>
    </location>
</feature>
<dbReference type="AlphaFoldDB" id="A0ABD6BM74"/>
<proteinExistence type="inferred from homology"/>
<comment type="subcellular location">
    <subcellularLocation>
        <location evidence="1">Membrane</location>
        <topology evidence="1">Multi-pass membrane protein</topology>
    </subcellularLocation>
</comment>
<evidence type="ECO:0000256" key="4">
    <source>
        <dbReference type="ARBA" id="ARBA00022989"/>
    </source>
</evidence>
<dbReference type="Pfam" id="PF01594">
    <property type="entry name" value="AI-2E_transport"/>
    <property type="match status" value="1"/>
</dbReference>
<keyword evidence="9" id="KW-1185">Reference proteome</keyword>
<feature type="transmembrane region" description="Helical" evidence="7">
    <location>
        <begin position="240"/>
        <end position="265"/>
    </location>
</feature>
<feature type="transmembrane region" description="Helical" evidence="7">
    <location>
        <begin position="201"/>
        <end position="220"/>
    </location>
</feature>
<evidence type="ECO:0000256" key="3">
    <source>
        <dbReference type="ARBA" id="ARBA00022692"/>
    </source>
</evidence>
<dbReference type="Proteomes" id="UP001597139">
    <property type="component" value="Unassembled WGS sequence"/>
</dbReference>
<comment type="caution">
    <text evidence="8">The sequence shown here is derived from an EMBL/GenBank/DDBJ whole genome shotgun (WGS) entry which is preliminary data.</text>
</comment>
<sequence length="389" mass="42389">MDERRAVIALFGVAVMAVLGALAYRFVAPLTVSVFLYYSTRRYFKFLRRLRLPARLRAVTVLASLAIPLVLLLSYAVVLLLIEARAFVTEYSLLDVASTNVGWLEGVDSVPEFTLQGLYGAYQSGDLTPFIEVASGHAELLTGLVSGFFLNFFIVVIVTYYLLIDGGRVRNWLLRFDDEAIIREYLEAVDEELESVLFGNLLNVIAISLIAIAAFTAYNAVAPAPAEVPYPTLAGTLTGIASLIPVVGMKIVYLPLTAVAALPILLGGDQSLLPYIVGFLVVAVVVVDTIPDILLRPILSGENTHVGLLMLAYTLGPVVLGFYGLFFAPIMLVVGLTFGQTALPRLLGADEEDEGVSSDQMRLSDFSEDRGVRESVRERIRNSWSNDGE</sequence>
<evidence type="ECO:0000256" key="2">
    <source>
        <dbReference type="ARBA" id="ARBA00009773"/>
    </source>
</evidence>
<evidence type="ECO:0000313" key="9">
    <source>
        <dbReference type="Proteomes" id="UP001597139"/>
    </source>
</evidence>
<feature type="transmembrane region" description="Helical" evidence="7">
    <location>
        <begin position="310"/>
        <end position="338"/>
    </location>
</feature>
<evidence type="ECO:0000313" key="8">
    <source>
        <dbReference type="EMBL" id="MFD1566219.1"/>
    </source>
</evidence>
<reference evidence="8 9" key="1">
    <citation type="journal article" date="2019" name="Int. J. Syst. Evol. Microbiol.">
        <title>The Global Catalogue of Microorganisms (GCM) 10K type strain sequencing project: providing services to taxonomists for standard genome sequencing and annotation.</title>
        <authorList>
            <consortium name="The Broad Institute Genomics Platform"/>
            <consortium name="The Broad Institute Genome Sequencing Center for Infectious Disease"/>
            <person name="Wu L."/>
            <person name="Ma J."/>
        </authorList>
    </citation>
    <scope>NUCLEOTIDE SEQUENCE [LARGE SCALE GENOMIC DNA]</scope>
    <source>
        <strain evidence="8 9">CGMCC 1.12859</strain>
    </source>
</reference>
<evidence type="ECO:0000256" key="5">
    <source>
        <dbReference type="ARBA" id="ARBA00023136"/>
    </source>
</evidence>
<dbReference type="EMBL" id="JBHUCZ010000001">
    <property type="protein sequence ID" value="MFD1566219.1"/>
    <property type="molecule type" value="Genomic_DNA"/>
</dbReference>
<keyword evidence="3 7" id="KW-0812">Transmembrane</keyword>
<feature type="region of interest" description="Disordered" evidence="6">
    <location>
        <begin position="352"/>
        <end position="371"/>
    </location>
</feature>
<dbReference type="PANTHER" id="PTHR21716:SF4">
    <property type="entry name" value="TRANSMEMBRANE PROTEIN 245"/>
    <property type="match status" value="1"/>
</dbReference>
<keyword evidence="4 7" id="KW-1133">Transmembrane helix</keyword>
<accession>A0ABD6BM74</accession>
<comment type="similarity">
    <text evidence="2">Belongs to the autoinducer-2 exporter (AI-2E) (TC 2.A.86) family.</text>
</comment>
<dbReference type="InterPro" id="IPR002549">
    <property type="entry name" value="AI-2E-like"/>
</dbReference>
<protein>
    <submittedName>
        <fullName evidence="8">AI-2E family transporter</fullName>
    </submittedName>
</protein>